<evidence type="ECO:0000256" key="7">
    <source>
        <dbReference type="ARBA" id="ARBA00073443"/>
    </source>
</evidence>
<sequence>MAAAQVTAGRAVEAMRCRILRPQRSSLPELLRRQVLSPASCGDGRNHAVPGVIQGSGSAACLNRLQIGKIMLELNGRVCLVTGASGVLGAAICEELVREGAWVFGVYQHNIERMQALVAETAELPGTLIPVACDLTCAEDTSRMLATLAADSRPIHALVCCAGKMLRKSALLSNQLDGDPLFELNVEATIRLVRQVVRPMLGQRAGRVVLLGSLAGESGMPGQSLYAASKAALHGYARSLAFEVGGFGITVNVVAPGAVAGPPTHYSAAEEQQVCQRIGLRRLGRPEEVAAVVGFLASARASYINGAVIAVDGGGRF</sequence>
<dbReference type="SUPFAM" id="SSF51735">
    <property type="entry name" value="NAD(P)-binding Rossmann-fold domains"/>
    <property type="match status" value="1"/>
</dbReference>
<evidence type="ECO:0000256" key="5">
    <source>
        <dbReference type="ARBA" id="ARBA00060518"/>
    </source>
</evidence>
<feature type="domain" description="Ketoreductase" evidence="8">
    <location>
        <begin position="77"/>
        <end position="262"/>
    </location>
</feature>
<evidence type="ECO:0000313" key="9">
    <source>
        <dbReference type="EMBL" id="PYC29917.1"/>
    </source>
</evidence>
<dbReference type="PRINTS" id="PR00081">
    <property type="entry name" value="GDHRDH"/>
</dbReference>
<dbReference type="SMART" id="SM00822">
    <property type="entry name" value="PKS_KR"/>
    <property type="match status" value="1"/>
</dbReference>
<dbReference type="EC" id="1.3.1.58" evidence="6"/>
<dbReference type="PROSITE" id="PS00061">
    <property type="entry name" value="ADH_SHORT"/>
    <property type="match status" value="1"/>
</dbReference>
<dbReference type="InterPro" id="IPR036291">
    <property type="entry name" value="NAD(P)-bd_dom_sf"/>
</dbReference>
<dbReference type="InterPro" id="IPR020904">
    <property type="entry name" value="Sc_DH/Rdtase_CS"/>
</dbReference>
<comment type="similarity">
    <text evidence="1">Belongs to the short-chain dehydrogenases/reductases (SDR) family.</text>
</comment>
<evidence type="ECO:0000256" key="2">
    <source>
        <dbReference type="ARBA" id="ARBA00023002"/>
    </source>
</evidence>
<dbReference type="PANTHER" id="PTHR42760">
    <property type="entry name" value="SHORT-CHAIN DEHYDROGENASES/REDUCTASES FAMILY MEMBER"/>
    <property type="match status" value="1"/>
</dbReference>
<dbReference type="GO" id="GO:0018511">
    <property type="term" value="F:2,3-dihydroxy-2,3-dihydro-p-cumate dehydrogenase activity"/>
    <property type="evidence" value="ECO:0007669"/>
    <property type="project" value="UniProtKB-EC"/>
</dbReference>
<proteinExistence type="inferred from homology"/>
<keyword evidence="2" id="KW-0560">Oxidoreductase</keyword>
<organism evidence="9 10">
    <name type="scientific">Pseudomonas protegens</name>
    <dbReference type="NCBI Taxonomy" id="380021"/>
    <lineage>
        <taxon>Bacteria</taxon>
        <taxon>Pseudomonadati</taxon>
        <taxon>Pseudomonadota</taxon>
        <taxon>Gammaproteobacteria</taxon>
        <taxon>Pseudomonadales</taxon>
        <taxon>Pseudomonadaceae</taxon>
        <taxon>Pseudomonas</taxon>
    </lineage>
</organism>
<dbReference type="Pfam" id="PF13561">
    <property type="entry name" value="adh_short_C2"/>
    <property type="match status" value="1"/>
</dbReference>
<comment type="catalytic activity">
    <reaction evidence="4">
        <text>(2R,3S)-2,3-dihydroxy-2,3-dihydro-p-cumate + NAD(+) = 2,3-dihydroxy-p-cumate + NADH + H(+)</text>
        <dbReference type="Rhea" id="RHEA:23772"/>
        <dbReference type="ChEBI" id="CHEBI:15378"/>
        <dbReference type="ChEBI" id="CHEBI:36647"/>
        <dbReference type="ChEBI" id="CHEBI:57540"/>
        <dbReference type="ChEBI" id="CHEBI:57945"/>
        <dbReference type="ChEBI" id="CHEBI:58420"/>
        <dbReference type="EC" id="1.3.1.58"/>
    </reaction>
</comment>
<dbReference type="GO" id="GO:0016616">
    <property type="term" value="F:oxidoreductase activity, acting on the CH-OH group of donors, NAD or NADP as acceptor"/>
    <property type="evidence" value="ECO:0007669"/>
    <property type="project" value="TreeGrafter"/>
</dbReference>
<dbReference type="FunFam" id="3.40.50.720:FF:000173">
    <property type="entry name" value="3-oxoacyl-[acyl-carrier protein] reductase"/>
    <property type="match status" value="1"/>
</dbReference>
<dbReference type="InterPro" id="IPR002347">
    <property type="entry name" value="SDR_fam"/>
</dbReference>
<dbReference type="PANTHER" id="PTHR42760:SF133">
    <property type="entry name" value="3-OXOACYL-[ACYL-CARRIER-PROTEIN] REDUCTASE"/>
    <property type="match status" value="1"/>
</dbReference>
<dbReference type="Gene3D" id="3.40.50.720">
    <property type="entry name" value="NAD(P)-binding Rossmann-like Domain"/>
    <property type="match status" value="1"/>
</dbReference>
<comment type="pathway">
    <text evidence="5">Aromatic compound metabolism; p-cumate degradation; acetaldehyde and pyruvate from p-cumate: step 2/7.</text>
</comment>
<evidence type="ECO:0000256" key="6">
    <source>
        <dbReference type="ARBA" id="ARBA00066455"/>
    </source>
</evidence>
<accession>A0A9Q6IAJ3</accession>
<dbReference type="AlphaFoldDB" id="A0A9Q6IAJ3"/>
<evidence type="ECO:0000313" key="10">
    <source>
        <dbReference type="Proteomes" id="UP000248188"/>
    </source>
</evidence>
<dbReference type="EMBL" id="QJRN01000025">
    <property type="protein sequence ID" value="PYC29917.1"/>
    <property type="molecule type" value="Genomic_DNA"/>
</dbReference>
<evidence type="ECO:0000259" key="8">
    <source>
        <dbReference type="SMART" id="SM00822"/>
    </source>
</evidence>
<evidence type="ECO:0000256" key="3">
    <source>
        <dbReference type="ARBA" id="ARBA00042907"/>
    </source>
</evidence>
<dbReference type="Proteomes" id="UP000248188">
    <property type="component" value="Unassembled WGS sequence"/>
</dbReference>
<evidence type="ECO:0000256" key="4">
    <source>
        <dbReference type="ARBA" id="ARBA00050226"/>
    </source>
</evidence>
<name>A0A9Q6IAJ3_9PSED</name>
<comment type="caution">
    <text evidence="9">The sequence shown here is derived from an EMBL/GenBank/DDBJ whole genome shotgun (WGS) entry which is preliminary data.</text>
</comment>
<dbReference type="InterPro" id="IPR057326">
    <property type="entry name" value="KR_dom"/>
</dbReference>
<evidence type="ECO:0000256" key="1">
    <source>
        <dbReference type="ARBA" id="ARBA00006484"/>
    </source>
</evidence>
<protein>
    <recommendedName>
        <fullName evidence="7">2,3-dihydroxy-2,3-dihydro-p-cumate dehydrogenase</fullName>
        <ecNumber evidence="6">1.3.1.58</ecNumber>
    </recommendedName>
    <alternativeName>
        <fullName evidence="3">Biphenyl-2,3-dihydro-2,3-diol dehydrogenase</fullName>
    </alternativeName>
</protein>
<gene>
    <name evidence="9" type="ORF">DMX08_28320</name>
</gene>
<reference evidence="9 10" key="1">
    <citation type="submission" date="2018-06" db="EMBL/GenBank/DDBJ databases">
        <title>Pseudomonas diversity within urban Lake Michigan freshwaters.</title>
        <authorList>
            <person name="Batrich M."/>
            <person name="Hatzopoulos T."/>
            <person name="Putonti C."/>
        </authorList>
    </citation>
    <scope>NUCLEOTIDE SEQUENCE [LARGE SCALE GENOMIC DNA]</scope>
    <source>
        <strain evidence="9 10">MB-090624</strain>
    </source>
</reference>